<feature type="domain" description="ABC transmembrane type-1" evidence="9">
    <location>
        <begin position="30"/>
        <end position="228"/>
    </location>
</feature>
<dbReference type="InterPro" id="IPR000515">
    <property type="entry name" value="MetI-like"/>
</dbReference>
<gene>
    <name evidence="10" type="primary">gltJ_2</name>
    <name evidence="10" type="ORF">LMG22037_01374</name>
</gene>
<evidence type="ECO:0000256" key="1">
    <source>
        <dbReference type="ARBA" id="ARBA00004429"/>
    </source>
</evidence>
<accession>A0A6J5ARP6</accession>
<dbReference type="InterPro" id="IPR035906">
    <property type="entry name" value="MetI-like_sf"/>
</dbReference>
<dbReference type="PROSITE" id="PS50928">
    <property type="entry name" value="ABC_TM1"/>
    <property type="match status" value="1"/>
</dbReference>
<evidence type="ECO:0000256" key="7">
    <source>
        <dbReference type="ARBA" id="ARBA00023136"/>
    </source>
</evidence>
<reference evidence="10 11" key="1">
    <citation type="submission" date="2020-04" db="EMBL/GenBank/DDBJ databases">
        <authorList>
            <person name="De Canck E."/>
        </authorList>
    </citation>
    <scope>NUCLEOTIDE SEQUENCE [LARGE SCALE GENOMIC DNA]</scope>
    <source>
        <strain evidence="10 11">LMG 22037</strain>
    </source>
</reference>
<keyword evidence="7 8" id="KW-0472">Membrane</keyword>
<sequence length="245" mass="26846">MDYRWHWDVLLQPVATGEPATYLDWLLSGLVNTVELTLLAFTLALAMGTVFGVLRTLPNRAAHAAGAAYVSIFRGVPLIVQFFIWFFAVPELLPTASGDWFKSLPSHPQFLLASVVSLGVYTGSRICEQVRAGISARPVGQFHAAFALGLTRTQAYRYVLLPVTFRTILGPLTSEFLIISKNSAVASTIGLLELSGQARQLVDYTAQPYESFICVTLAYMGLNFAILRGMGWVRRRTALPGMIGS</sequence>
<protein>
    <submittedName>
        <fullName evidence="10">Glutamate/aspartate import permease protein GltJ</fullName>
    </submittedName>
</protein>
<organism evidence="10 11">
    <name type="scientific">Paraburkholderia phenoliruptrix</name>
    <dbReference type="NCBI Taxonomy" id="252970"/>
    <lineage>
        <taxon>Bacteria</taxon>
        <taxon>Pseudomonadati</taxon>
        <taxon>Pseudomonadota</taxon>
        <taxon>Betaproteobacteria</taxon>
        <taxon>Burkholderiales</taxon>
        <taxon>Burkholderiaceae</taxon>
        <taxon>Paraburkholderia</taxon>
    </lineage>
</organism>
<dbReference type="InterPro" id="IPR043429">
    <property type="entry name" value="ArtM/GltK/GlnP/TcyL/YhdX-like"/>
</dbReference>
<evidence type="ECO:0000256" key="2">
    <source>
        <dbReference type="ARBA" id="ARBA00010072"/>
    </source>
</evidence>
<keyword evidence="5 8" id="KW-0812">Transmembrane</keyword>
<keyword evidence="6 8" id="KW-1133">Transmembrane helix</keyword>
<dbReference type="InterPro" id="IPR010065">
    <property type="entry name" value="AA_ABC_transptr_permease_3TM"/>
</dbReference>
<evidence type="ECO:0000259" key="9">
    <source>
        <dbReference type="PROSITE" id="PS50928"/>
    </source>
</evidence>
<dbReference type="EMBL" id="CADIKB010000004">
    <property type="protein sequence ID" value="CAB3659322.1"/>
    <property type="molecule type" value="Genomic_DNA"/>
</dbReference>
<dbReference type="CDD" id="cd06261">
    <property type="entry name" value="TM_PBP2"/>
    <property type="match status" value="1"/>
</dbReference>
<comment type="similarity">
    <text evidence="2">Belongs to the binding-protein-dependent transport system permease family. HisMQ subfamily.</text>
</comment>
<evidence type="ECO:0000256" key="3">
    <source>
        <dbReference type="ARBA" id="ARBA00022448"/>
    </source>
</evidence>
<dbReference type="NCBIfam" id="TIGR01726">
    <property type="entry name" value="HEQRo_perm_3TM"/>
    <property type="match status" value="1"/>
</dbReference>
<dbReference type="RefSeq" id="WP_035479896.1">
    <property type="nucleotide sequence ID" value="NZ_CADFGL010000006.1"/>
</dbReference>
<keyword evidence="3 8" id="KW-0813">Transport</keyword>
<dbReference type="Pfam" id="PF00528">
    <property type="entry name" value="BPD_transp_1"/>
    <property type="match status" value="1"/>
</dbReference>
<feature type="transmembrane region" description="Helical" evidence="8">
    <location>
        <begin position="66"/>
        <end position="88"/>
    </location>
</feature>
<evidence type="ECO:0000256" key="5">
    <source>
        <dbReference type="ARBA" id="ARBA00022692"/>
    </source>
</evidence>
<evidence type="ECO:0000256" key="6">
    <source>
        <dbReference type="ARBA" id="ARBA00022989"/>
    </source>
</evidence>
<dbReference type="PANTHER" id="PTHR30614:SF42">
    <property type="entry name" value="GLUTAMATE_ASPARTATE IMPORT PERMEASE PROTEIN GLTJ"/>
    <property type="match status" value="1"/>
</dbReference>
<proteinExistence type="inferred from homology"/>
<evidence type="ECO:0000256" key="4">
    <source>
        <dbReference type="ARBA" id="ARBA00022475"/>
    </source>
</evidence>
<keyword evidence="4" id="KW-1003">Cell membrane</keyword>
<dbReference type="Gene3D" id="1.10.3720.10">
    <property type="entry name" value="MetI-like"/>
    <property type="match status" value="1"/>
</dbReference>
<feature type="transmembrane region" description="Helical" evidence="8">
    <location>
        <begin position="36"/>
        <end position="54"/>
    </location>
</feature>
<dbReference type="GO" id="GO:0043190">
    <property type="term" value="C:ATP-binding cassette (ABC) transporter complex"/>
    <property type="evidence" value="ECO:0007669"/>
    <property type="project" value="InterPro"/>
</dbReference>
<dbReference type="GO" id="GO:0006865">
    <property type="term" value="P:amino acid transport"/>
    <property type="evidence" value="ECO:0007669"/>
    <property type="project" value="TreeGrafter"/>
</dbReference>
<dbReference type="PANTHER" id="PTHR30614">
    <property type="entry name" value="MEMBRANE COMPONENT OF AMINO ACID ABC TRANSPORTER"/>
    <property type="match status" value="1"/>
</dbReference>
<name>A0A6J5ARP6_9BURK</name>
<evidence type="ECO:0000256" key="8">
    <source>
        <dbReference type="RuleBase" id="RU363032"/>
    </source>
</evidence>
<dbReference type="Proteomes" id="UP000494249">
    <property type="component" value="Unassembled WGS sequence"/>
</dbReference>
<evidence type="ECO:0000313" key="11">
    <source>
        <dbReference type="Proteomes" id="UP000494249"/>
    </source>
</evidence>
<dbReference type="SUPFAM" id="SSF161098">
    <property type="entry name" value="MetI-like"/>
    <property type="match status" value="1"/>
</dbReference>
<dbReference type="GO" id="GO:0022857">
    <property type="term" value="F:transmembrane transporter activity"/>
    <property type="evidence" value="ECO:0007669"/>
    <property type="project" value="InterPro"/>
</dbReference>
<evidence type="ECO:0000313" key="10">
    <source>
        <dbReference type="EMBL" id="CAB3659322.1"/>
    </source>
</evidence>
<comment type="subcellular location">
    <subcellularLocation>
        <location evidence="1">Cell inner membrane</location>
        <topology evidence="1">Multi-pass membrane protein</topology>
    </subcellularLocation>
    <subcellularLocation>
        <location evidence="8">Cell membrane</location>
        <topology evidence="8">Multi-pass membrane protein</topology>
    </subcellularLocation>
</comment>
<dbReference type="AlphaFoldDB" id="A0A6J5ARP6"/>